<reference evidence="1" key="1">
    <citation type="submission" date="2022-08" db="EMBL/GenBank/DDBJ databases">
        <authorList>
            <person name="Tistechok S."/>
            <person name="Samborskyy M."/>
            <person name="Roman I."/>
        </authorList>
    </citation>
    <scope>NUCLEOTIDE SEQUENCE</scope>
    <source>
        <strain evidence="1">DSM 103496</strain>
    </source>
</reference>
<dbReference type="SUPFAM" id="SSF48452">
    <property type="entry name" value="TPR-like"/>
    <property type="match status" value="1"/>
</dbReference>
<name>A0A9X2VQH8_9PSEU</name>
<evidence type="ECO:0000313" key="1">
    <source>
        <dbReference type="EMBL" id="MCS7480981.1"/>
    </source>
</evidence>
<protein>
    <submittedName>
        <fullName evidence="1">Uncharacterized protein</fullName>
    </submittedName>
</protein>
<evidence type="ECO:0000313" key="2">
    <source>
        <dbReference type="Proteomes" id="UP001141259"/>
    </source>
</evidence>
<dbReference type="AlphaFoldDB" id="A0A9X2VQH8"/>
<dbReference type="InterPro" id="IPR011990">
    <property type="entry name" value="TPR-like_helical_dom_sf"/>
</dbReference>
<dbReference type="Proteomes" id="UP001141259">
    <property type="component" value="Unassembled WGS sequence"/>
</dbReference>
<proteinExistence type="predicted"/>
<accession>A0A9X2VQH8</accession>
<dbReference type="RefSeq" id="WP_259626476.1">
    <property type="nucleotide sequence ID" value="NZ_JANYMP010000016.1"/>
</dbReference>
<comment type="caution">
    <text evidence="1">The sequence shown here is derived from an EMBL/GenBank/DDBJ whole genome shotgun (WGS) entry which is preliminary data.</text>
</comment>
<gene>
    <name evidence="1" type="ORF">NZH93_29340</name>
</gene>
<dbReference type="Gene3D" id="1.25.40.10">
    <property type="entry name" value="Tetratricopeptide repeat domain"/>
    <property type="match status" value="1"/>
</dbReference>
<sequence length="1082" mass="116524">MRWENHASGVVAGPVTQVGEVHGSVFVNSGHAVRTHYHKQVERLAPRELVGRSAELAELADFCTSPTTAGRYAWWRADAWSGKSALLSWFVLHPPPGTRLVSFFITNRLAGQNDRHAFVDNVLDQLLAFLGEPMPANLTASTREGHLQSLLCDVAERCAQRAEHFALVVDGLDEDSGVNGDPDAHSIAALLPFDPPNGMRVIVAGRPNPPIPYDVPDDHPLRDPAIIRPLAPSAEARAVREVMERDLKRLYGGAPNDQALLGLLVSAEGGLATSDLAELAGISEWQVVESLGTVTGRNFVSRGGGPLAIHQVAHEELRATAARMLGPSVDAYRESLHGWAEGYRDRDWPPDTPEYLLTGYFAMLVATGDLPRMMACATDLHRRNRMRSLTGGDGAAIAEILATQEAVVGQDEVDVIGLARLAVHRADLYRSTNRIPRTLPTGWARIGDFGRAESMINAIEDPADRVEALTSTAVLAHGLGDEQRAQDLLERAYELARTLSQFFGAWPLHSVAMAFAATGRHDRAGEAVEDVLNDSDRAEVLASLVIRAAAGGDLPRAAELLEAAKDLAYADEYTTQASALAEVARATAKTGDLATASLLLDDIESQVEATPDVHVDSAGPIARLAATVGDHDRALRLLDLIDEPDSREFWTLVIITVIAEGDPDRAETVARTTDGAESLCARLSAVARVVAKAPGGALHAGRLIARIEDIARQAAVGESSSRAYLRMAEIMAITGDLDGAETIARRHGPSSRDADAVLNIAAAALRANDLERGATLLTLAEHVARADLNPDDERRSVLWVRTLSDTGQFDRAEVWAGSMRDRSARSAAWAVVAEGATVANQIERGVAALGRIEETRFQRRPRLELVRVLAASGDYERAESLARVAHDPVDAVVALILVSEAARAGELLDSADEVVDSMTASADQLHALSALLMAAAMIGDRARTTALSDRVRSLAETIIERGIEAGGARNSMAESVLREVPTRTRTLTEVVEGITRSQVLTGRDQGGDHMTVVPGRWTPGRAAVELPPEQAHVRDLVELAPEQALIRDLVELDWYHVVEDLVDLHPEAYPVILAELDLLAER</sequence>
<organism evidence="1 2">
    <name type="scientific">Umezawaea endophytica</name>
    <dbReference type="NCBI Taxonomy" id="1654476"/>
    <lineage>
        <taxon>Bacteria</taxon>
        <taxon>Bacillati</taxon>
        <taxon>Actinomycetota</taxon>
        <taxon>Actinomycetes</taxon>
        <taxon>Pseudonocardiales</taxon>
        <taxon>Pseudonocardiaceae</taxon>
        <taxon>Umezawaea</taxon>
    </lineage>
</organism>
<keyword evidence="2" id="KW-1185">Reference proteome</keyword>
<dbReference type="EMBL" id="JANYMP010000016">
    <property type="protein sequence ID" value="MCS7480981.1"/>
    <property type="molecule type" value="Genomic_DNA"/>
</dbReference>